<feature type="transmembrane region" description="Helical" evidence="1">
    <location>
        <begin position="61"/>
        <end position="84"/>
    </location>
</feature>
<dbReference type="OrthoDB" id="3537709at2"/>
<dbReference type="EMBL" id="VCKY01000377">
    <property type="protein sequence ID" value="TMR07571.1"/>
    <property type="molecule type" value="Genomic_DNA"/>
</dbReference>
<dbReference type="AlphaFoldDB" id="A0A5S4FF75"/>
<keyword evidence="3" id="KW-1185">Reference proteome</keyword>
<dbReference type="Proteomes" id="UP000309128">
    <property type="component" value="Unassembled WGS sequence"/>
</dbReference>
<evidence type="ECO:0000256" key="1">
    <source>
        <dbReference type="SAM" id="Phobius"/>
    </source>
</evidence>
<comment type="caution">
    <text evidence="2">The sequence shown here is derived from an EMBL/GenBank/DDBJ whole genome shotgun (WGS) entry which is preliminary data.</text>
</comment>
<feature type="transmembrane region" description="Helical" evidence="1">
    <location>
        <begin position="148"/>
        <end position="172"/>
    </location>
</feature>
<organism evidence="2 3">
    <name type="scientific">Nonomuraea turkmeniaca</name>
    <dbReference type="NCBI Taxonomy" id="103838"/>
    <lineage>
        <taxon>Bacteria</taxon>
        <taxon>Bacillati</taxon>
        <taxon>Actinomycetota</taxon>
        <taxon>Actinomycetes</taxon>
        <taxon>Streptosporangiales</taxon>
        <taxon>Streptosporangiaceae</taxon>
        <taxon>Nonomuraea</taxon>
    </lineage>
</organism>
<feature type="transmembrane region" description="Helical" evidence="1">
    <location>
        <begin position="96"/>
        <end position="118"/>
    </location>
</feature>
<gene>
    <name evidence="2" type="ORF">ETD86_51565</name>
</gene>
<keyword evidence="1" id="KW-0812">Transmembrane</keyword>
<protein>
    <submittedName>
        <fullName evidence="2">Uncharacterized protein</fullName>
    </submittedName>
</protein>
<sequence>MSHLSLLRESKSRHIAVYAFLLVVTASASAVLVAPNLQLGNDLVTDPQWPGQYVAEWHREAVLAATTGSAVGHVCALLAGLLVARWGMHKARRAGLITALLVGSGLGATELAVASWTATPLLRDLSGFPGTGDPLEDWIIDPSLQNHIPVLVAMALTFAVFLVAAGAGFWVAHRAMLLRFVLVTDFRREKWLHLGVSSGPTWRSWGV</sequence>
<evidence type="ECO:0000313" key="2">
    <source>
        <dbReference type="EMBL" id="TMR07571.1"/>
    </source>
</evidence>
<proteinExistence type="predicted"/>
<keyword evidence="1" id="KW-0472">Membrane</keyword>
<name>A0A5S4FF75_9ACTN</name>
<evidence type="ECO:0000313" key="3">
    <source>
        <dbReference type="Proteomes" id="UP000309128"/>
    </source>
</evidence>
<accession>A0A5S4FF75</accession>
<dbReference type="RefSeq" id="WP_138673923.1">
    <property type="nucleotide sequence ID" value="NZ_VCKY01000377.1"/>
</dbReference>
<feature type="transmembrane region" description="Helical" evidence="1">
    <location>
        <begin position="15"/>
        <end position="34"/>
    </location>
</feature>
<keyword evidence="1" id="KW-1133">Transmembrane helix</keyword>
<reference evidence="2 3" key="1">
    <citation type="submission" date="2019-05" db="EMBL/GenBank/DDBJ databases">
        <title>Draft genome sequence of Nonomuraea turkmeniaca DSM 43926.</title>
        <authorList>
            <person name="Saricaoglu S."/>
            <person name="Isik K."/>
        </authorList>
    </citation>
    <scope>NUCLEOTIDE SEQUENCE [LARGE SCALE GENOMIC DNA]</scope>
    <source>
        <strain evidence="2 3">DSM 43926</strain>
    </source>
</reference>